<dbReference type="InterPro" id="IPR044946">
    <property type="entry name" value="Restrct_endonuc_typeI_TRD_sf"/>
</dbReference>
<evidence type="ECO:0000259" key="5">
    <source>
        <dbReference type="Pfam" id="PF01420"/>
    </source>
</evidence>
<dbReference type="GO" id="GO:0003677">
    <property type="term" value="F:DNA binding"/>
    <property type="evidence" value="ECO:0007669"/>
    <property type="project" value="UniProtKB-KW"/>
</dbReference>
<dbReference type="Gene3D" id="3.90.220.20">
    <property type="entry name" value="DNA methylase specificity domains"/>
    <property type="match status" value="2"/>
</dbReference>
<keyword evidence="3" id="KW-0238">DNA-binding</keyword>
<keyword evidence="8" id="KW-1185">Reference proteome</keyword>
<dbReference type="RefSeq" id="WP_074778924.1">
    <property type="nucleotide sequence ID" value="NZ_FOGN01000002.1"/>
</dbReference>
<gene>
    <name evidence="7" type="ORF">SAMN04487855_1755</name>
    <name evidence="6" type="ORF">SAMN05216589_1558</name>
</gene>
<dbReference type="Proteomes" id="UP000186599">
    <property type="component" value="Unassembled WGS sequence"/>
</dbReference>
<dbReference type="OrthoDB" id="9798929at2"/>
<evidence type="ECO:0000256" key="1">
    <source>
        <dbReference type="ARBA" id="ARBA00010923"/>
    </source>
</evidence>
<dbReference type="EMBL" id="FOUA01000002">
    <property type="protein sequence ID" value="SFL95240.1"/>
    <property type="molecule type" value="Genomic_DNA"/>
</dbReference>
<dbReference type="AlphaFoldDB" id="A0A1H9SJ25"/>
<evidence type="ECO:0000313" key="9">
    <source>
        <dbReference type="Proteomes" id="UP000186904"/>
    </source>
</evidence>
<name>A0A1H9SJ25_9GAMM</name>
<evidence type="ECO:0000256" key="2">
    <source>
        <dbReference type="ARBA" id="ARBA00022747"/>
    </source>
</evidence>
<accession>A0A1H9SJ25</accession>
<dbReference type="Proteomes" id="UP000186904">
    <property type="component" value="Unassembled WGS sequence"/>
</dbReference>
<sequence>MGSEWTTIGSIATVFDGPHATPNKTDEGPYFLSISSLENGKLDLSKSARLSEEQFSKWTRRVTPVEGDVLFSYETRLGEAALMPQGIRACLGRRMGLLRPLVCKVLPRYLLFAYLGPDFQKEIRSRTNSGATVDRLSLKELADFPIRVPPLSEQKAIADILGSLDDKIELNRQINTTLEAMAQALFKSWFVDFDPVIDNALAAGNPIPDELADRAERRAQAAQQPSPEQPHTLPTHIRQQFPDRFVFTEEMGWVPERWDAVTLNTLTSKIGSGSTPRGGSQVYIEDGVSLIRSQNVYDSKFVWEGLARITDEAAAQLKGVTVLEGDVLLNITGASILRTCIAPSEALPARVNQHVAIIRPRPGVPSKYLHLHLLNASTKSYLMGQNAGASREAVTKTHIESVPTLNPGVEVLAQFAEFVSSFQDCAANCSSAVRTLSSLRDRLLPKLLSGQLRIPEAEQLLAEAL</sequence>
<keyword evidence="2" id="KW-0680">Restriction system</keyword>
<dbReference type="EMBL" id="FOGN01000002">
    <property type="protein sequence ID" value="SER84961.1"/>
    <property type="molecule type" value="Genomic_DNA"/>
</dbReference>
<dbReference type="GO" id="GO:0009307">
    <property type="term" value="P:DNA restriction-modification system"/>
    <property type="evidence" value="ECO:0007669"/>
    <property type="project" value="UniProtKB-KW"/>
</dbReference>
<evidence type="ECO:0000313" key="6">
    <source>
        <dbReference type="EMBL" id="SER84961.1"/>
    </source>
</evidence>
<dbReference type="PANTHER" id="PTHR30408:SF13">
    <property type="entry name" value="TYPE I RESTRICTION ENZYME HINDI SPECIFICITY SUBUNIT"/>
    <property type="match status" value="1"/>
</dbReference>
<feature type="region of interest" description="Disordered" evidence="4">
    <location>
        <begin position="215"/>
        <end position="235"/>
    </location>
</feature>
<evidence type="ECO:0000256" key="4">
    <source>
        <dbReference type="SAM" id="MobiDB-lite"/>
    </source>
</evidence>
<dbReference type="SUPFAM" id="SSF116734">
    <property type="entry name" value="DNA methylase specificity domain"/>
    <property type="match status" value="2"/>
</dbReference>
<evidence type="ECO:0000313" key="7">
    <source>
        <dbReference type="EMBL" id="SFL95240.1"/>
    </source>
</evidence>
<reference evidence="8 9" key="1">
    <citation type="submission" date="2016-10" db="EMBL/GenBank/DDBJ databases">
        <authorList>
            <person name="de Groot N.N."/>
        </authorList>
    </citation>
    <scope>NUCLEOTIDE SEQUENCE [LARGE SCALE GENOMIC DNA]</scope>
    <source>
        <strain evidence="7 8">CGMCC 1.9095</strain>
        <strain evidence="6 9">DSM 22558</strain>
    </source>
</reference>
<proteinExistence type="inferred from homology"/>
<feature type="domain" description="Type I restriction modification DNA specificity" evidence="5">
    <location>
        <begin position="53"/>
        <end position="179"/>
    </location>
</feature>
<evidence type="ECO:0000256" key="3">
    <source>
        <dbReference type="ARBA" id="ARBA00023125"/>
    </source>
</evidence>
<comment type="similarity">
    <text evidence="1">Belongs to the type-I restriction system S methylase family.</text>
</comment>
<organism evidence="6 9">
    <name type="scientific">Halopseudomonas bauzanensis</name>
    <dbReference type="NCBI Taxonomy" id="653930"/>
    <lineage>
        <taxon>Bacteria</taxon>
        <taxon>Pseudomonadati</taxon>
        <taxon>Pseudomonadota</taxon>
        <taxon>Gammaproteobacteria</taxon>
        <taxon>Pseudomonadales</taxon>
        <taxon>Pseudomonadaceae</taxon>
        <taxon>Halopseudomonas</taxon>
    </lineage>
</organism>
<dbReference type="Pfam" id="PF01420">
    <property type="entry name" value="Methylase_S"/>
    <property type="match status" value="1"/>
</dbReference>
<dbReference type="PANTHER" id="PTHR30408">
    <property type="entry name" value="TYPE-1 RESTRICTION ENZYME ECOKI SPECIFICITY PROTEIN"/>
    <property type="match status" value="1"/>
</dbReference>
<dbReference type="CDD" id="cd17246">
    <property type="entry name" value="RMtype1_S_SonII-TRD2-CR2_like"/>
    <property type="match status" value="1"/>
</dbReference>
<dbReference type="STRING" id="653930.SAMN05216589_1558"/>
<dbReference type="InterPro" id="IPR000055">
    <property type="entry name" value="Restrct_endonuc_typeI_TRD"/>
</dbReference>
<feature type="compositionally biased region" description="Low complexity" evidence="4">
    <location>
        <begin position="220"/>
        <end position="230"/>
    </location>
</feature>
<protein>
    <submittedName>
        <fullName evidence="6">Type I restriction enzyme, S subunit</fullName>
    </submittedName>
</protein>
<evidence type="ECO:0000313" key="8">
    <source>
        <dbReference type="Proteomes" id="UP000186599"/>
    </source>
</evidence>
<dbReference type="InterPro" id="IPR052021">
    <property type="entry name" value="Type-I_RS_S_subunit"/>
</dbReference>